<dbReference type="GO" id="GO:0004357">
    <property type="term" value="F:glutamate-cysteine ligase activity"/>
    <property type="evidence" value="ECO:0007669"/>
    <property type="project" value="UniProtKB-UniRule"/>
</dbReference>
<dbReference type="PANTHER" id="PTHR34378:SF1">
    <property type="entry name" value="GLUTAMATE--CYSTEINE LIGASE, CHLOROPLASTIC"/>
    <property type="match status" value="1"/>
</dbReference>
<protein>
    <recommendedName>
        <fullName evidence="4">Glutamate--cysteine ligase</fullName>
        <ecNumber evidence="4">6.3.2.2</ecNumber>
    </recommendedName>
</protein>
<dbReference type="EC" id="6.3.2.2" evidence="4"/>
<keyword evidence="6" id="KW-1185">Reference proteome</keyword>
<dbReference type="Gene3D" id="3.30.590.20">
    <property type="match status" value="1"/>
</dbReference>
<comment type="function">
    <text evidence="4">Catalyzes the synthesis of gamma-glutamylcysteine (gamma-GC).</text>
</comment>
<evidence type="ECO:0000256" key="3">
    <source>
        <dbReference type="ARBA" id="ARBA00022840"/>
    </source>
</evidence>
<evidence type="ECO:0000256" key="2">
    <source>
        <dbReference type="ARBA" id="ARBA00022741"/>
    </source>
</evidence>
<accession>A0A5D3WJ07</accession>
<keyword evidence="2 4" id="KW-0547">Nucleotide-binding</keyword>
<evidence type="ECO:0000313" key="5">
    <source>
        <dbReference type="EMBL" id="TYO98165.1"/>
    </source>
</evidence>
<dbReference type="EMBL" id="VNIB01000008">
    <property type="protein sequence ID" value="TYO98165.1"/>
    <property type="molecule type" value="Genomic_DNA"/>
</dbReference>
<dbReference type="AlphaFoldDB" id="A0A5D3WJ07"/>
<dbReference type="PANTHER" id="PTHR34378">
    <property type="entry name" value="GLUTAMATE--CYSTEINE LIGASE, CHLOROPLASTIC"/>
    <property type="match status" value="1"/>
</dbReference>
<dbReference type="PIRSF" id="PIRSF017901">
    <property type="entry name" value="GCL"/>
    <property type="match status" value="1"/>
</dbReference>
<dbReference type="SUPFAM" id="SSF55931">
    <property type="entry name" value="Glutamine synthetase/guanido kinase"/>
    <property type="match status" value="1"/>
</dbReference>
<gene>
    <name evidence="5" type="ORF">EDC39_108102</name>
</gene>
<comment type="catalytic activity">
    <reaction evidence="4">
        <text>L-cysteine + L-glutamate + ATP = gamma-L-glutamyl-L-cysteine + ADP + phosphate + H(+)</text>
        <dbReference type="Rhea" id="RHEA:13285"/>
        <dbReference type="ChEBI" id="CHEBI:15378"/>
        <dbReference type="ChEBI" id="CHEBI:29985"/>
        <dbReference type="ChEBI" id="CHEBI:30616"/>
        <dbReference type="ChEBI" id="CHEBI:35235"/>
        <dbReference type="ChEBI" id="CHEBI:43474"/>
        <dbReference type="ChEBI" id="CHEBI:58173"/>
        <dbReference type="ChEBI" id="CHEBI:456216"/>
        <dbReference type="EC" id="6.3.2.2"/>
    </reaction>
</comment>
<evidence type="ECO:0000256" key="1">
    <source>
        <dbReference type="ARBA" id="ARBA00022598"/>
    </source>
</evidence>
<keyword evidence="1 4" id="KW-0436">Ligase</keyword>
<dbReference type="Pfam" id="PF04107">
    <property type="entry name" value="GCS2"/>
    <property type="match status" value="1"/>
</dbReference>
<proteinExistence type="inferred from homology"/>
<comment type="caution">
    <text evidence="5">The sequence shown here is derived from an EMBL/GenBank/DDBJ whole genome shotgun (WGS) entry which is preliminary data.</text>
</comment>
<comment type="similarity">
    <text evidence="4">Belongs to the glutamate--cysteine ligase type 2 family. EgtA subfamily.</text>
</comment>
<organism evidence="5 6">
    <name type="scientific">Geothermobacter ehrlichii</name>
    <dbReference type="NCBI Taxonomy" id="213224"/>
    <lineage>
        <taxon>Bacteria</taxon>
        <taxon>Pseudomonadati</taxon>
        <taxon>Thermodesulfobacteriota</taxon>
        <taxon>Desulfuromonadia</taxon>
        <taxon>Desulfuromonadales</taxon>
        <taxon>Geothermobacteraceae</taxon>
        <taxon>Geothermobacter</taxon>
    </lineage>
</organism>
<dbReference type="GO" id="GO:0005524">
    <property type="term" value="F:ATP binding"/>
    <property type="evidence" value="ECO:0007669"/>
    <property type="project" value="UniProtKB-UniRule"/>
</dbReference>
<dbReference type="InterPro" id="IPR006336">
    <property type="entry name" value="GCS2"/>
</dbReference>
<dbReference type="GO" id="GO:0006750">
    <property type="term" value="P:glutathione biosynthetic process"/>
    <property type="evidence" value="ECO:0007669"/>
    <property type="project" value="UniProtKB-UniRule"/>
</dbReference>
<sequence>MPSCFKHSALFLFGQASGPASRHAPETKRPGHGNLLFMSTLNRPDLEQPVTDLAQLTDFLRRGARPAADFGVGAETEKLVIDSESGEAAPYSRIRQLLEQLATDRPWTEVREEGEVIALLGEHSSITLEPGGQIELSGRFCPDIHCCEGDFAAHVAAVVRAAEPLGLTFLGLGVQPFTPLEKIDWLPKSRYGIMGPYMERTGDMGQRMMKQSAGLQVNLDFEDEEDAVFKLRLGQALAPLLYALFANSPFMDGRPSGFLSTRGEIWSRTDPDRCGLIPALFADGASLETYTDYALDVPMYFIVRDGRYLDLTGRRFTFRRYLAEGFASHRATLADWDLHLSTLFPEVRLRPQIEIRSSDSLPQGLTLSVAALLKGLFYDRDTAETAWCLLWPGDIDALHRSYRQSWKAGLQTRQNGRLLRDLARDVLELAWQGLRRQQRHNHHGCDETVYLDPLQQIAEEGVTLAERLLRDWRGERRHDLAMLKRHCAFRLEV</sequence>
<name>A0A5D3WJ07_9BACT</name>
<keyword evidence="3 4" id="KW-0067">ATP-binding</keyword>
<evidence type="ECO:0000313" key="6">
    <source>
        <dbReference type="Proteomes" id="UP000324159"/>
    </source>
</evidence>
<dbReference type="Proteomes" id="UP000324159">
    <property type="component" value="Unassembled WGS sequence"/>
</dbReference>
<reference evidence="5 6" key="1">
    <citation type="submission" date="2019-07" db="EMBL/GenBank/DDBJ databases">
        <title>Genomic Encyclopedia of Type Strains, Phase IV (KMG-IV): sequencing the most valuable type-strain genomes for metagenomic binning, comparative biology and taxonomic classification.</title>
        <authorList>
            <person name="Goeker M."/>
        </authorList>
    </citation>
    <scope>NUCLEOTIDE SEQUENCE [LARGE SCALE GENOMIC DNA]</scope>
    <source>
        <strain evidence="5 6">SS015</strain>
    </source>
</reference>
<dbReference type="InterPro" id="IPR035434">
    <property type="entry name" value="GCL_bact_plant"/>
</dbReference>
<dbReference type="InterPro" id="IPR014746">
    <property type="entry name" value="Gln_synth/guanido_kin_cat_dom"/>
</dbReference>
<evidence type="ECO:0000256" key="4">
    <source>
        <dbReference type="PIRNR" id="PIRNR017901"/>
    </source>
</evidence>